<dbReference type="InterPro" id="IPR039535">
    <property type="entry name" value="ASST-like"/>
</dbReference>
<keyword evidence="2" id="KW-1185">Reference proteome</keyword>
<dbReference type="EMBL" id="JYNV01000125">
    <property type="protein sequence ID" value="KZM25510.1"/>
    <property type="molecule type" value="Genomic_DNA"/>
</dbReference>
<dbReference type="STRING" id="5454.A0A163HWL6"/>
<protein>
    <submittedName>
        <fullName evidence="1">Uncharacterized protein</fullName>
    </submittedName>
</protein>
<gene>
    <name evidence="1" type="ORF">ST47_g3361</name>
</gene>
<dbReference type="Proteomes" id="UP000076837">
    <property type="component" value="Unassembled WGS sequence"/>
</dbReference>
<reference evidence="1 2" key="1">
    <citation type="journal article" date="2016" name="Sci. Rep.">
        <title>Draft genome sequencing and secretome analysis of fungal phytopathogen Ascochyta rabiei provides insight into the necrotrophic effector repertoire.</title>
        <authorList>
            <person name="Verma S."/>
            <person name="Gazara R.K."/>
            <person name="Nizam S."/>
            <person name="Parween S."/>
            <person name="Chattopadhyay D."/>
            <person name="Verma P.K."/>
        </authorList>
    </citation>
    <scope>NUCLEOTIDE SEQUENCE [LARGE SCALE GENOMIC DNA]</scope>
    <source>
        <strain evidence="1 2">ArDII</strain>
    </source>
</reference>
<evidence type="ECO:0000313" key="1">
    <source>
        <dbReference type="EMBL" id="KZM25510.1"/>
    </source>
</evidence>
<evidence type="ECO:0000313" key="2">
    <source>
        <dbReference type="Proteomes" id="UP000076837"/>
    </source>
</evidence>
<dbReference type="InterPro" id="IPR053143">
    <property type="entry name" value="Arylsulfate_ST"/>
</dbReference>
<name>A0A163HWL6_DIDRA</name>
<dbReference type="PANTHER" id="PTHR35340">
    <property type="entry name" value="PQQ ENZYME REPEAT PROTEIN-RELATED"/>
    <property type="match status" value="1"/>
</dbReference>
<proteinExistence type="predicted"/>
<sequence>MHENHITSEGLIFLGAMNVTPWDLSSVGGPKDGWIVDSIALEINVTKQRDSLAVEPPRPLNRNGTVECTLNGRSGGDFTLANNLSSCYQHDARLHSSNTTNTTIISLFDNDNSAVVSHVDSTTAIFLALDTHLMTATLVQDFSDPNDTIYSVSEGNIVPTLKEFGQDGNVVLDLKWDEAERVQSYRDYKAEWAGNLSTEPDVFACQSGNGTEVYMSGNGATEHKVWTMWGGQANGTLSEVGSAGKSGVETTTVAAKKDRREDNPHTSPIVLEMTLGTRSRVLDHELCPAEHAAFKMPTP</sequence>
<comment type="caution">
    <text evidence="1">The sequence shown here is derived from an EMBL/GenBank/DDBJ whole genome shotgun (WGS) entry which is preliminary data.</text>
</comment>
<dbReference type="PANTHER" id="PTHR35340:SF6">
    <property type="entry name" value="ASST-DOMAIN-CONTAINING PROTEIN"/>
    <property type="match status" value="1"/>
</dbReference>
<organism evidence="1 2">
    <name type="scientific">Didymella rabiei</name>
    <name type="common">Chickpea ascochyta blight fungus</name>
    <name type="synonym">Mycosphaerella rabiei</name>
    <dbReference type="NCBI Taxonomy" id="5454"/>
    <lineage>
        <taxon>Eukaryota</taxon>
        <taxon>Fungi</taxon>
        <taxon>Dikarya</taxon>
        <taxon>Ascomycota</taxon>
        <taxon>Pezizomycotina</taxon>
        <taxon>Dothideomycetes</taxon>
        <taxon>Pleosporomycetidae</taxon>
        <taxon>Pleosporales</taxon>
        <taxon>Pleosporineae</taxon>
        <taxon>Didymellaceae</taxon>
        <taxon>Ascochyta</taxon>
    </lineage>
</organism>
<dbReference type="Pfam" id="PF14269">
    <property type="entry name" value="Arylsulfotran_2"/>
    <property type="match status" value="2"/>
</dbReference>
<accession>A0A163HWL6</accession>
<dbReference type="AlphaFoldDB" id="A0A163HWL6"/>